<feature type="domain" description="Calcineurin-like phosphoesterase" evidence="2">
    <location>
        <begin position="5"/>
        <end position="144"/>
    </location>
</feature>
<organism evidence="3 4">
    <name type="scientific">Clostridium thailandense</name>
    <dbReference type="NCBI Taxonomy" id="2794346"/>
    <lineage>
        <taxon>Bacteria</taxon>
        <taxon>Bacillati</taxon>
        <taxon>Bacillota</taxon>
        <taxon>Clostridia</taxon>
        <taxon>Eubacteriales</taxon>
        <taxon>Clostridiaceae</taxon>
        <taxon>Clostridium</taxon>
    </lineage>
</organism>
<protein>
    <recommendedName>
        <fullName evidence="1">Phosphoesterase</fullName>
        <ecNumber evidence="1">3.1.4.-</ecNumber>
    </recommendedName>
</protein>
<dbReference type="RefSeq" id="WP_218321998.1">
    <property type="nucleotide sequence ID" value="NZ_JAEEGC010000102.1"/>
</dbReference>
<dbReference type="InterPro" id="IPR024654">
    <property type="entry name" value="Calcineurin-like_PHP_lpxH"/>
</dbReference>
<evidence type="ECO:0000313" key="3">
    <source>
        <dbReference type="EMBL" id="MBV7274939.1"/>
    </source>
</evidence>
<comment type="cofactor">
    <cofactor evidence="1">
        <name>a divalent metal cation</name>
        <dbReference type="ChEBI" id="CHEBI:60240"/>
    </cofactor>
</comment>
<evidence type="ECO:0000259" key="2">
    <source>
        <dbReference type="Pfam" id="PF12850"/>
    </source>
</evidence>
<keyword evidence="1" id="KW-0479">Metal-binding</keyword>
<evidence type="ECO:0000256" key="1">
    <source>
        <dbReference type="RuleBase" id="RU362039"/>
    </source>
</evidence>
<evidence type="ECO:0000313" key="4">
    <source>
        <dbReference type="Proteomes" id="UP000694308"/>
    </source>
</evidence>
<dbReference type="GO" id="GO:0046872">
    <property type="term" value="F:metal ion binding"/>
    <property type="evidence" value="ECO:0007669"/>
    <property type="project" value="UniProtKB-KW"/>
</dbReference>
<dbReference type="Proteomes" id="UP000694308">
    <property type="component" value="Unassembled WGS sequence"/>
</dbReference>
<comment type="similarity">
    <text evidence="1">Belongs to the metallophosphoesterase superfamily. YfcE family.</text>
</comment>
<accession>A0A949X3N1</accession>
<dbReference type="Pfam" id="PF12850">
    <property type="entry name" value="Metallophos_2"/>
    <property type="match status" value="1"/>
</dbReference>
<name>A0A949X3N1_9CLOT</name>
<dbReference type="AlphaFoldDB" id="A0A949X3N1"/>
<gene>
    <name evidence="3" type="ORF">I6U48_18740</name>
</gene>
<dbReference type="InterPro" id="IPR000979">
    <property type="entry name" value="Phosphodiesterase_MJ0936/Vps29"/>
</dbReference>
<dbReference type="EMBL" id="JAEEGC010000102">
    <property type="protein sequence ID" value="MBV7274939.1"/>
    <property type="molecule type" value="Genomic_DNA"/>
</dbReference>
<sequence>MKKYKIGVISDTHGLLREKVLEILKDTDLIIHAGDVVDSSILEKLKEVAPVIAVRGNCDKGDLAYKLKKTEVIELEKTLIYVLHDIDKLDVDLEVAGINIVISGHSHCPLKVKRNNILFLNPGSVGPRRFKLPVSMAILNIDDDDINAELIDIDLEE</sequence>
<reference evidence="3" key="1">
    <citation type="submission" date="2020-12" db="EMBL/GenBank/DDBJ databases">
        <title>Clostridium thailandense sp. nov., a novel acetogenic bacterium isolated from peat land soil in Thailand.</title>
        <authorList>
            <person name="Chaikitkaew S."/>
            <person name="Birkeland N.K."/>
        </authorList>
    </citation>
    <scope>NUCLEOTIDE SEQUENCE</scope>
    <source>
        <strain evidence="3">PL3</strain>
    </source>
</reference>
<dbReference type="PANTHER" id="PTHR11124">
    <property type="entry name" value="VACUOLAR SORTING PROTEIN VPS29"/>
    <property type="match status" value="1"/>
</dbReference>
<comment type="caution">
    <text evidence="3">The sequence shown here is derived from an EMBL/GenBank/DDBJ whole genome shotgun (WGS) entry which is preliminary data.</text>
</comment>
<dbReference type="GO" id="GO:0016787">
    <property type="term" value="F:hydrolase activity"/>
    <property type="evidence" value="ECO:0007669"/>
    <property type="project" value="UniProtKB-UniRule"/>
</dbReference>
<dbReference type="EC" id="3.1.4.-" evidence="1"/>
<dbReference type="NCBIfam" id="TIGR00040">
    <property type="entry name" value="yfcE"/>
    <property type="match status" value="1"/>
</dbReference>
<keyword evidence="4" id="KW-1185">Reference proteome</keyword>
<proteinExistence type="inferred from homology"/>